<accession>A0ACC1SMV0</accession>
<name>A0ACC1SMV0_9HYPO</name>
<evidence type="ECO:0000313" key="1">
    <source>
        <dbReference type="EMBL" id="KAJ3542937.1"/>
    </source>
</evidence>
<comment type="caution">
    <text evidence="1">The sequence shown here is derived from an EMBL/GenBank/DDBJ whole genome shotgun (WGS) entry which is preliminary data.</text>
</comment>
<gene>
    <name evidence="1" type="ORF">NM208_g3839</name>
</gene>
<keyword evidence="2" id="KW-1185">Reference proteome</keyword>
<organism evidence="1 2">
    <name type="scientific">Fusarium decemcellulare</name>
    <dbReference type="NCBI Taxonomy" id="57161"/>
    <lineage>
        <taxon>Eukaryota</taxon>
        <taxon>Fungi</taxon>
        <taxon>Dikarya</taxon>
        <taxon>Ascomycota</taxon>
        <taxon>Pezizomycotina</taxon>
        <taxon>Sordariomycetes</taxon>
        <taxon>Hypocreomycetidae</taxon>
        <taxon>Hypocreales</taxon>
        <taxon>Nectriaceae</taxon>
        <taxon>Fusarium</taxon>
        <taxon>Fusarium decemcellulare species complex</taxon>
    </lineage>
</organism>
<evidence type="ECO:0000313" key="2">
    <source>
        <dbReference type="Proteomes" id="UP001148629"/>
    </source>
</evidence>
<reference evidence="1" key="1">
    <citation type="submission" date="2022-08" db="EMBL/GenBank/DDBJ databases">
        <title>Genome Sequence of Fusarium decemcellulare.</title>
        <authorList>
            <person name="Buettner E."/>
        </authorList>
    </citation>
    <scope>NUCLEOTIDE SEQUENCE</scope>
    <source>
        <strain evidence="1">Babe19</strain>
    </source>
</reference>
<sequence length="266" mass="28279">MALKLALIVTLTLSSWSIAIPTDREQLGTKGPAIVGGQEAQLGDFPYIVSLTKAGQRDCGGSLLNSRTVVTAAHCVHNQNVSEFRVRAGTLHWNKGGKVVAVASMIQHPEYNPRITDNDIAILHLAKPIEKSYTIGYATLPEQGSDPVAKSTATIAGWGDLEFGGLPAENLMKVSVPIVARQTCKKQYAKDNLLLNVTDNMFCAGLKKGGKDSCQGDSGGPIIDKETGVLIGVVSWGKQCALAGFPGVYTRIGNYIPFIAKNLAKS</sequence>
<dbReference type="Proteomes" id="UP001148629">
    <property type="component" value="Unassembled WGS sequence"/>
</dbReference>
<protein>
    <submittedName>
        <fullName evidence="1">Uncharacterized protein</fullName>
    </submittedName>
</protein>
<proteinExistence type="predicted"/>
<dbReference type="EMBL" id="JANRMS010000268">
    <property type="protein sequence ID" value="KAJ3542937.1"/>
    <property type="molecule type" value="Genomic_DNA"/>
</dbReference>